<evidence type="ECO:0000313" key="2">
    <source>
        <dbReference type="EMBL" id="RDI60868.1"/>
    </source>
</evidence>
<name>A0A370HQV0_9HYPH</name>
<keyword evidence="3" id="KW-1185">Reference proteome</keyword>
<reference evidence="2 3" key="1">
    <citation type="submission" date="2018-07" db="EMBL/GenBank/DDBJ databases">
        <title>Genomic Encyclopedia of Type Strains, Phase IV (KMG-IV): sequencing the most valuable type-strain genomes for metagenomic binning, comparative biology and taxonomic classification.</title>
        <authorList>
            <person name="Goeker M."/>
        </authorList>
    </citation>
    <scope>NUCLEOTIDE SEQUENCE [LARGE SCALE GENOMIC DNA]</scope>
    <source>
        <strain evidence="2 3">DSM 14364</strain>
    </source>
</reference>
<keyword evidence="1" id="KW-1133">Transmembrane helix</keyword>
<protein>
    <submittedName>
        <fullName evidence="2">Uncharacterized protein</fullName>
    </submittedName>
</protein>
<dbReference type="AlphaFoldDB" id="A0A370HQV0"/>
<dbReference type="RefSeq" id="WP_114769074.1">
    <property type="nucleotide sequence ID" value="NZ_QQBB01000002.1"/>
</dbReference>
<keyword evidence="1" id="KW-0472">Membrane</keyword>
<feature type="transmembrane region" description="Helical" evidence="1">
    <location>
        <begin position="144"/>
        <end position="163"/>
    </location>
</feature>
<comment type="caution">
    <text evidence="2">The sequence shown here is derived from an EMBL/GenBank/DDBJ whole genome shotgun (WGS) entry which is preliminary data.</text>
</comment>
<gene>
    <name evidence="2" type="ORF">DES45_102256</name>
</gene>
<keyword evidence="1" id="KW-0812">Transmembrane</keyword>
<accession>A0A370HQV0</accession>
<dbReference type="EMBL" id="QQBB01000002">
    <property type="protein sequence ID" value="RDI60868.1"/>
    <property type="molecule type" value="Genomic_DNA"/>
</dbReference>
<sequence length="189" mass="20995">MTQTYEHNPRPVGGPVSFTLKGGELVVDTGRKVHQVRLGAVESVRMVYEPGRFGQKAYRTKVRMKDGKTFSFTSVSWKSMIEAEQRTDAYRAFAQALFSAIAQANPDARFEAGKPYWIWLSTTLLAVASLLAMAILIWRALQMGSTSVAFLGGLFALVGVWQIEPMVRLNKPRPFRPDAPPPELLPGQP</sequence>
<proteinExistence type="predicted"/>
<evidence type="ECO:0000256" key="1">
    <source>
        <dbReference type="SAM" id="Phobius"/>
    </source>
</evidence>
<evidence type="ECO:0000313" key="3">
    <source>
        <dbReference type="Proteomes" id="UP000254925"/>
    </source>
</evidence>
<organism evidence="2 3">
    <name type="scientific">Microvirga subterranea</name>
    <dbReference type="NCBI Taxonomy" id="186651"/>
    <lineage>
        <taxon>Bacteria</taxon>
        <taxon>Pseudomonadati</taxon>
        <taxon>Pseudomonadota</taxon>
        <taxon>Alphaproteobacteria</taxon>
        <taxon>Hyphomicrobiales</taxon>
        <taxon>Methylobacteriaceae</taxon>
        <taxon>Microvirga</taxon>
    </lineage>
</organism>
<dbReference type="OrthoDB" id="8018653at2"/>
<dbReference type="Proteomes" id="UP000254925">
    <property type="component" value="Unassembled WGS sequence"/>
</dbReference>
<feature type="transmembrane region" description="Helical" evidence="1">
    <location>
        <begin position="116"/>
        <end position="138"/>
    </location>
</feature>